<feature type="domain" description="CBM21" evidence="2">
    <location>
        <begin position="426"/>
        <end position="544"/>
    </location>
</feature>
<protein>
    <submittedName>
        <fullName evidence="3">Phosphatase regulatory subunit-domain-containing protein</fullName>
    </submittedName>
</protein>
<feature type="compositionally biased region" description="Low complexity" evidence="1">
    <location>
        <begin position="666"/>
        <end position="685"/>
    </location>
</feature>
<evidence type="ECO:0000256" key="1">
    <source>
        <dbReference type="SAM" id="MobiDB-lite"/>
    </source>
</evidence>
<evidence type="ECO:0000313" key="3">
    <source>
        <dbReference type="EMBL" id="KAK1923762.1"/>
    </source>
</evidence>
<dbReference type="Pfam" id="PF03370">
    <property type="entry name" value="CBM_21"/>
    <property type="match status" value="1"/>
</dbReference>
<comment type="caution">
    <text evidence="3">The sequence shown here is derived from an EMBL/GenBank/DDBJ whole genome shotgun (WGS) entry which is preliminary data.</text>
</comment>
<feature type="region of interest" description="Disordered" evidence="1">
    <location>
        <begin position="653"/>
        <end position="848"/>
    </location>
</feature>
<feature type="compositionally biased region" description="Basic and acidic residues" evidence="1">
    <location>
        <begin position="316"/>
        <end position="329"/>
    </location>
</feature>
<feature type="compositionally biased region" description="Low complexity" evidence="1">
    <location>
        <begin position="919"/>
        <end position="938"/>
    </location>
</feature>
<name>A0AAD9CXA2_PAPLA</name>
<feature type="compositionally biased region" description="Polar residues" evidence="1">
    <location>
        <begin position="839"/>
        <end position="848"/>
    </location>
</feature>
<dbReference type="InterPro" id="IPR005036">
    <property type="entry name" value="CBM21_dom"/>
</dbReference>
<dbReference type="Gene3D" id="2.60.40.2440">
    <property type="entry name" value="Carbohydrate binding type-21 domain"/>
    <property type="match status" value="1"/>
</dbReference>
<accession>A0AAD9CXA2</accession>
<feature type="compositionally biased region" description="Low complexity" evidence="1">
    <location>
        <begin position="205"/>
        <end position="218"/>
    </location>
</feature>
<sequence>MPYATPTSPIPSPGKDTHSRKGWLSPPTHIEDMDAGPSKVTGPMPGIPRRSASSTPSSGHSTPRRHLSPAVSRQPSENGPITPYQAFPASRPMEGLPRRSSSHQGTPGGQAGAFGVSNLPSTTNGEGGLGLKLFPSPTKVPGLQRSIKDSISSTSTVESSLPSTPADETQDLPVTSGLVVNGAKSDAPETTSTVPFPSFEPPTMRSISPPQRIISQSPPQRPNISATRRNSALGHHRGNGLTGGSLQIPFPSSASASQLSADAANGTASPNGHLRPTSAMIRKKSGEVVKPSLKLRSMSTPDLSRKGDGTETDSPDIDRGRDFPDERSKSVRFAGGDDGDARALESVVLFLREQKPLAVGRAADPDHVGMVTDTETEADDTDASDFVQFRTRRNAAARAADEAGQIMLEGGSRVPRIRTDFSPDARGSLAGEYVVLERVELVNGPGPLCLRGTLIVRNVAFQKWVSVRFTLDHWQTRSEVSGTHVSHIPPSTTGDEGWDRFSFTIKLEDFKRKIEERQLILCLRYSIGDTEWWDSNQGLNYTFTFKKGVPRRPTRNSGPAAMGGGFLRLADTTSAPINLRQRGGSPTREISKAFGVSPSSARQSGPRNWIFPKLAAQHIADSAPARPESPQPRMPAVAYKVPSIPDVHTHLSLSKYCAPSPPQSPPEEQQFSLPGGQPLIPPGGLCPEPNKSEMNVTGGNYATLGPPLAAPEPERRSSWNGQSESWDSFAKAMEQVDDAAGTTKTDGDATPVAARAQSPAARTSGTSSDSSPERSRPLTFKRSTGDLRALLDGDDNSGLLTPPMSNLSSPPSPPKAPLPALGPMSPSSSITSTGESSPVETVSTTDSITDLANLDVNIGGEERGRSMKPDLKVLNQGSYQDFLDKFCFFTSPRMTPNDDPIYTRPTYIPLSGASSPNGFPFFGSNSSSSPRGTPTPTRQYDSSSDAFNFAGLVNALPQNSGGPATPRVSPPARSPAEPTVGSDRWAGPIIEPPASSTLAAQ</sequence>
<organism evidence="3 4">
    <name type="scientific">Papiliotrema laurentii</name>
    <name type="common">Cryptococcus laurentii</name>
    <dbReference type="NCBI Taxonomy" id="5418"/>
    <lineage>
        <taxon>Eukaryota</taxon>
        <taxon>Fungi</taxon>
        <taxon>Dikarya</taxon>
        <taxon>Basidiomycota</taxon>
        <taxon>Agaricomycotina</taxon>
        <taxon>Tremellomycetes</taxon>
        <taxon>Tremellales</taxon>
        <taxon>Rhynchogastremaceae</taxon>
        <taxon>Papiliotrema</taxon>
    </lineage>
</organism>
<gene>
    <name evidence="3" type="ORF">DB88DRAFT_312042</name>
</gene>
<dbReference type="GO" id="GO:2001069">
    <property type="term" value="F:glycogen binding"/>
    <property type="evidence" value="ECO:0007669"/>
    <property type="project" value="TreeGrafter"/>
</dbReference>
<dbReference type="GO" id="GO:0008157">
    <property type="term" value="F:protein phosphatase 1 binding"/>
    <property type="evidence" value="ECO:0007669"/>
    <property type="project" value="TreeGrafter"/>
</dbReference>
<evidence type="ECO:0000259" key="2">
    <source>
        <dbReference type="PROSITE" id="PS51159"/>
    </source>
</evidence>
<dbReference type="AlphaFoldDB" id="A0AAD9CXA2"/>
<evidence type="ECO:0000313" key="4">
    <source>
        <dbReference type="Proteomes" id="UP001182556"/>
    </source>
</evidence>
<dbReference type="GO" id="GO:0000164">
    <property type="term" value="C:protein phosphatase type 1 complex"/>
    <property type="evidence" value="ECO:0007669"/>
    <property type="project" value="TreeGrafter"/>
</dbReference>
<feature type="region of interest" description="Disordered" evidence="1">
    <location>
        <begin position="919"/>
        <end position="1001"/>
    </location>
</feature>
<feature type="compositionally biased region" description="Low complexity" evidence="1">
    <location>
        <begin position="818"/>
        <end position="838"/>
    </location>
</feature>
<proteinExistence type="predicted"/>
<dbReference type="PROSITE" id="PS51159">
    <property type="entry name" value="CBM21"/>
    <property type="match status" value="1"/>
</dbReference>
<dbReference type="PANTHER" id="PTHR12307:SF36">
    <property type="entry name" value="GLYCOGEN-BINDING SUBUNIT 76A"/>
    <property type="match status" value="1"/>
</dbReference>
<reference evidence="3" key="1">
    <citation type="submission" date="2023-02" db="EMBL/GenBank/DDBJ databases">
        <title>Identification and recombinant expression of a fungal hydrolase from Papiliotrema laurentii that hydrolyzes apple cutin and clears colloidal polyester polyurethane.</title>
        <authorList>
            <consortium name="DOE Joint Genome Institute"/>
            <person name="Roman V.A."/>
            <person name="Bojanowski C."/>
            <person name="Crable B.R."/>
            <person name="Wagner D.N."/>
            <person name="Hung C.S."/>
            <person name="Nadeau L.J."/>
            <person name="Schratz L."/>
            <person name="Haridas S."/>
            <person name="Pangilinan J."/>
            <person name="Lipzen A."/>
            <person name="Na H."/>
            <person name="Yan M."/>
            <person name="Ng V."/>
            <person name="Grigoriev I.V."/>
            <person name="Spatafora J.W."/>
            <person name="Barlow D."/>
            <person name="Biffinger J."/>
            <person name="Kelley-Loughnane N."/>
            <person name="Varaljay V.A."/>
            <person name="Crookes-Goodson W.J."/>
        </authorList>
    </citation>
    <scope>NUCLEOTIDE SEQUENCE</scope>
    <source>
        <strain evidence="3">5307AH</strain>
    </source>
</reference>
<feature type="compositionally biased region" description="Low complexity" evidence="1">
    <location>
        <begin position="48"/>
        <end position="61"/>
    </location>
</feature>
<dbReference type="InterPro" id="IPR050782">
    <property type="entry name" value="PP1_regulatory_subunit_3"/>
</dbReference>
<feature type="compositionally biased region" description="Low complexity" evidence="1">
    <location>
        <begin position="252"/>
        <end position="264"/>
    </location>
</feature>
<keyword evidence="4" id="KW-1185">Reference proteome</keyword>
<feature type="region of interest" description="Disordered" evidence="1">
    <location>
        <begin position="1"/>
        <end position="336"/>
    </location>
</feature>
<dbReference type="GO" id="GO:0005979">
    <property type="term" value="P:regulation of glycogen biosynthetic process"/>
    <property type="evidence" value="ECO:0007669"/>
    <property type="project" value="TreeGrafter"/>
</dbReference>
<feature type="compositionally biased region" description="Low complexity" evidence="1">
    <location>
        <begin position="738"/>
        <end position="750"/>
    </location>
</feature>
<dbReference type="PANTHER" id="PTHR12307">
    <property type="entry name" value="PROTEIN PHOSPHATASE 1 REGULATORY SUBUNIT"/>
    <property type="match status" value="1"/>
</dbReference>
<dbReference type="InterPro" id="IPR038175">
    <property type="entry name" value="CBM21_dom_sf"/>
</dbReference>
<feature type="compositionally biased region" description="Low complexity" evidence="1">
    <location>
        <begin position="799"/>
        <end position="809"/>
    </location>
</feature>
<feature type="compositionally biased region" description="Low complexity" evidence="1">
    <location>
        <begin position="150"/>
        <end position="164"/>
    </location>
</feature>
<feature type="compositionally biased region" description="Polar residues" evidence="1">
    <location>
        <begin position="760"/>
        <end position="770"/>
    </location>
</feature>
<dbReference type="EMBL" id="JAODAN010000006">
    <property type="protein sequence ID" value="KAK1923762.1"/>
    <property type="molecule type" value="Genomic_DNA"/>
</dbReference>
<dbReference type="Proteomes" id="UP001182556">
    <property type="component" value="Unassembled WGS sequence"/>
</dbReference>